<proteinExistence type="predicted"/>
<accession>A0A7Y7WSF0</accession>
<dbReference type="RefSeq" id="WP_177101786.1">
    <property type="nucleotide sequence ID" value="NZ_JACAQA010000015.1"/>
</dbReference>
<protein>
    <submittedName>
        <fullName evidence="1">Uncharacterized protein</fullName>
    </submittedName>
</protein>
<dbReference type="Proteomes" id="UP000522864">
    <property type="component" value="Unassembled WGS sequence"/>
</dbReference>
<dbReference type="EMBL" id="JACAQA010000015">
    <property type="protein sequence ID" value="NWB86894.1"/>
    <property type="molecule type" value="Genomic_DNA"/>
</dbReference>
<dbReference type="PROSITE" id="PS00543">
    <property type="entry name" value="HLYD_FAMILY"/>
    <property type="match status" value="1"/>
</dbReference>
<dbReference type="PRINTS" id="PR01490">
    <property type="entry name" value="RTXTOXIND"/>
</dbReference>
<organism evidence="1 2">
    <name type="scientific">Pseudomonas gingeri</name>
    <dbReference type="NCBI Taxonomy" id="117681"/>
    <lineage>
        <taxon>Bacteria</taxon>
        <taxon>Pseudomonadati</taxon>
        <taxon>Pseudomonadota</taxon>
        <taxon>Gammaproteobacteria</taxon>
        <taxon>Pseudomonadales</taxon>
        <taxon>Pseudomonadaceae</taxon>
        <taxon>Pseudomonas</taxon>
    </lineage>
</organism>
<evidence type="ECO:0000313" key="1">
    <source>
        <dbReference type="EMBL" id="NWB86894.1"/>
    </source>
</evidence>
<dbReference type="InterPro" id="IPR006144">
    <property type="entry name" value="Secretion_HlyD_CS"/>
</dbReference>
<dbReference type="GO" id="GO:0009306">
    <property type="term" value="P:protein secretion"/>
    <property type="evidence" value="ECO:0007669"/>
    <property type="project" value="InterPro"/>
</dbReference>
<sequence length="73" mass="8019">MSISQDAVKDDKLGLIYPARIQFGAHVIVADGKDVSLESGMSSSVEIKTEQRGIIEYLLTPLLKCQREALGER</sequence>
<dbReference type="AlphaFoldDB" id="A0A7Y7WSF0"/>
<comment type="caution">
    <text evidence="1">The sequence shown here is derived from an EMBL/GenBank/DDBJ whole genome shotgun (WGS) entry which is preliminary data.</text>
</comment>
<reference evidence="1 2" key="1">
    <citation type="submission" date="2020-04" db="EMBL/GenBank/DDBJ databases">
        <title>Molecular characterization of pseudomonads from Agaricus bisporus reveal novel blotch 2 pathogens in Western Europe.</title>
        <authorList>
            <person name="Taparia T."/>
            <person name="Krijger M."/>
            <person name="Haynes E."/>
            <person name="Elpinstone J.G."/>
            <person name="Noble R."/>
            <person name="Van Der Wolf J."/>
        </authorList>
    </citation>
    <scope>NUCLEOTIDE SEQUENCE [LARGE SCALE GENOMIC DNA]</scope>
    <source>
        <strain evidence="1 2">G9001</strain>
    </source>
</reference>
<name>A0A7Y7WSF0_9PSED</name>
<dbReference type="GO" id="GO:0016020">
    <property type="term" value="C:membrane"/>
    <property type="evidence" value="ECO:0007669"/>
    <property type="project" value="InterPro"/>
</dbReference>
<evidence type="ECO:0000313" key="2">
    <source>
        <dbReference type="Proteomes" id="UP000522864"/>
    </source>
</evidence>
<gene>
    <name evidence="1" type="ORF">HX830_18615</name>
</gene>